<dbReference type="RefSeq" id="WP_290315004.1">
    <property type="nucleotide sequence ID" value="NZ_JAUFPN010000020.1"/>
</dbReference>
<gene>
    <name evidence="2" type="ORF">QWZ14_02590</name>
</gene>
<dbReference type="EMBL" id="JAUFPN010000020">
    <property type="protein sequence ID" value="MDN3563266.1"/>
    <property type="molecule type" value="Genomic_DNA"/>
</dbReference>
<comment type="caution">
    <text evidence="2">The sequence shown here is derived from an EMBL/GenBank/DDBJ whole genome shotgun (WGS) entry which is preliminary data.</text>
</comment>
<name>A0ABT8A0Y2_9PROT</name>
<evidence type="ECO:0000313" key="2">
    <source>
        <dbReference type="EMBL" id="MDN3563266.1"/>
    </source>
</evidence>
<evidence type="ECO:0000256" key="1">
    <source>
        <dbReference type="SAM" id="MobiDB-lite"/>
    </source>
</evidence>
<reference evidence="3" key="1">
    <citation type="journal article" date="2019" name="Int. J. Syst. Evol. Microbiol.">
        <title>The Global Catalogue of Microorganisms (GCM) 10K type strain sequencing project: providing services to taxonomists for standard genome sequencing and annotation.</title>
        <authorList>
            <consortium name="The Broad Institute Genomics Platform"/>
            <consortium name="The Broad Institute Genome Sequencing Center for Infectious Disease"/>
            <person name="Wu L."/>
            <person name="Ma J."/>
        </authorList>
    </citation>
    <scope>NUCLEOTIDE SEQUENCE [LARGE SCALE GENOMIC DNA]</scope>
    <source>
        <strain evidence="3">CECT 7131</strain>
    </source>
</reference>
<protein>
    <submittedName>
        <fullName evidence="2">Uncharacterized protein</fullName>
    </submittedName>
</protein>
<feature type="region of interest" description="Disordered" evidence="1">
    <location>
        <begin position="103"/>
        <end position="123"/>
    </location>
</feature>
<feature type="region of interest" description="Disordered" evidence="1">
    <location>
        <begin position="1"/>
        <end position="25"/>
    </location>
</feature>
<sequence length="123" mass="13031">MRHTPLPGLWAAASPAERSAAHDSGRAVPDSAALIAARNAEAAPFRAARPGHPGLGYDAGPRNAWDLFPARQSRDVHARRAGAHAPGPLIPVASADHFRILEAQQPPGGELPRASEALLRHRR</sequence>
<organism evidence="2 3">
    <name type="scientific">Paeniroseomonas aquatica</name>
    <dbReference type="NCBI Taxonomy" id="373043"/>
    <lineage>
        <taxon>Bacteria</taxon>
        <taxon>Pseudomonadati</taxon>
        <taxon>Pseudomonadota</taxon>
        <taxon>Alphaproteobacteria</taxon>
        <taxon>Acetobacterales</taxon>
        <taxon>Acetobacteraceae</taxon>
        <taxon>Paeniroseomonas</taxon>
    </lineage>
</organism>
<dbReference type="Proteomes" id="UP001529369">
    <property type="component" value="Unassembled WGS sequence"/>
</dbReference>
<proteinExistence type="predicted"/>
<accession>A0ABT8A0Y2</accession>
<keyword evidence="3" id="KW-1185">Reference proteome</keyword>
<evidence type="ECO:0000313" key="3">
    <source>
        <dbReference type="Proteomes" id="UP001529369"/>
    </source>
</evidence>